<feature type="transmembrane region" description="Helical" evidence="2">
    <location>
        <begin position="100"/>
        <end position="124"/>
    </location>
</feature>
<evidence type="ECO:0000256" key="2">
    <source>
        <dbReference type="SAM" id="Phobius"/>
    </source>
</evidence>
<feature type="transmembrane region" description="Helical" evidence="2">
    <location>
        <begin position="136"/>
        <end position="155"/>
    </location>
</feature>
<gene>
    <name evidence="3" type="ORF">P8C59_004449</name>
</gene>
<accession>A0AAD9I2D6</accession>
<dbReference type="Proteomes" id="UP001217918">
    <property type="component" value="Unassembled WGS sequence"/>
</dbReference>
<feature type="compositionally biased region" description="Low complexity" evidence="1">
    <location>
        <begin position="10"/>
        <end position="23"/>
    </location>
</feature>
<evidence type="ECO:0000256" key="1">
    <source>
        <dbReference type="SAM" id="MobiDB-lite"/>
    </source>
</evidence>
<feature type="region of interest" description="Disordered" evidence="1">
    <location>
        <begin position="1"/>
        <end position="23"/>
    </location>
</feature>
<name>A0AAD9I2D6_9PEZI</name>
<dbReference type="AlphaFoldDB" id="A0AAD9I2D6"/>
<dbReference type="EMBL" id="JAQQPM010000003">
    <property type="protein sequence ID" value="KAK2069906.1"/>
    <property type="molecule type" value="Genomic_DNA"/>
</dbReference>
<keyword evidence="2" id="KW-0472">Membrane</keyword>
<protein>
    <submittedName>
        <fullName evidence="3">Uncharacterized protein</fullName>
    </submittedName>
</protein>
<evidence type="ECO:0000313" key="4">
    <source>
        <dbReference type="Proteomes" id="UP001217918"/>
    </source>
</evidence>
<keyword evidence="4" id="KW-1185">Reference proteome</keyword>
<evidence type="ECO:0000313" key="3">
    <source>
        <dbReference type="EMBL" id="KAK2069906.1"/>
    </source>
</evidence>
<feature type="transmembrane region" description="Helical" evidence="2">
    <location>
        <begin position="71"/>
        <end position="94"/>
    </location>
</feature>
<organism evidence="3 4">
    <name type="scientific">Phyllachora maydis</name>
    <dbReference type="NCBI Taxonomy" id="1825666"/>
    <lineage>
        <taxon>Eukaryota</taxon>
        <taxon>Fungi</taxon>
        <taxon>Dikarya</taxon>
        <taxon>Ascomycota</taxon>
        <taxon>Pezizomycotina</taxon>
        <taxon>Sordariomycetes</taxon>
        <taxon>Sordariomycetidae</taxon>
        <taxon>Phyllachorales</taxon>
        <taxon>Phyllachoraceae</taxon>
        <taxon>Phyllachora</taxon>
    </lineage>
</organism>
<keyword evidence="2" id="KW-0812">Transmembrane</keyword>
<proteinExistence type="predicted"/>
<sequence>MHPAPTPKRAGLPAGAGAATTTTTIIQSPRRARGLATVVVQHRLDRQHPVLLPRDHGPDLGPDYDRGYFRALLVTGSFLVVFGFIMLSLCTAFSTMLGIAGLYVMLAITSLGGIVAITVLYGFFSGAKIGTRLGMGFAAFGFGVLLGGPGGGAVVGSGGSGQGDLHFMHL</sequence>
<keyword evidence="2" id="KW-1133">Transmembrane helix</keyword>
<comment type="caution">
    <text evidence="3">The sequence shown here is derived from an EMBL/GenBank/DDBJ whole genome shotgun (WGS) entry which is preliminary data.</text>
</comment>
<reference evidence="3" key="1">
    <citation type="journal article" date="2023" name="Mol. Plant Microbe Interact.">
        <title>Elucidating the Obligate Nature and Biological Capacity of an Invasive Fungal Corn Pathogen.</title>
        <authorList>
            <person name="MacCready J.S."/>
            <person name="Roggenkamp E.M."/>
            <person name="Gdanetz K."/>
            <person name="Chilvers M.I."/>
        </authorList>
    </citation>
    <scope>NUCLEOTIDE SEQUENCE</scope>
    <source>
        <strain evidence="3">PM02</strain>
    </source>
</reference>